<sequence>MVQCRVPGLLFIKDISKLETTWESPIE</sequence>
<dbReference type="EMBL" id="GBXM01091168">
    <property type="protein sequence ID" value="JAH17409.1"/>
    <property type="molecule type" value="Transcribed_RNA"/>
</dbReference>
<dbReference type="AlphaFoldDB" id="A0A0E9QKX2"/>
<evidence type="ECO:0000313" key="1">
    <source>
        <dbReference type="EMBL" id="JAH17409.1"/>
    </source>
</evidence>
<protein>
    <submittedName>
        <fullName evidence="1">Uncharacterized protein</fullName>
    </submittedName>
</protein>
<organism evidence="1">
    <name type="scientific">Anguilla anguilla</name>
    <name type="common">European freshwater eel</name>
    <name type="synonym">Muraena anguilla</name>
    <dbReference type="NCBI Taxonomy" id="7936"/>
    <lineage>
        <taxon>Eukaryota</taxon>
        <taxon>Metazoa</taxon>
        <taxon>Chordata</taxon>
        <taxon>Craniata</taxon>
        <taxon>Vertebrata</taxon>
        <taxon>Euteleostomi</taxon>
        <taxon>Actinopterygii</taxon>
        <taxon>Neopterygii</taxon>
        <taxon>Teleostei</taxon>
        <taxon>Anguilliformes</taxon>
        <taxon>Anguillidae</taxon>
        <taxon>Anguilla</taxon>
    </lineage>
</organism>
<proteinExistence type="predicted"/>
<accession>A0A0E9QKX2</accession>
<reference evidence="1" key="1">
    <citation type="submission" date="2014-11" db="EMBL/GenBank/DDBJ databases">
        <authorList>
            <person name="Amaro Gonzalez C."/>
        </authorList>
    </citation>
    <scope>NUCLEOTIDE SEQUENCE</scope>
</reference>
<name>A0A0E9QKX2_ANGAN</name>
<reference evidence="1" key="2">
    <citation type="journal article" date="2015" name="Fish Shellfish Immunol.">
        <title>Early steps in the European eel (Anguilla anguilla)-Vibrio vulnificus interaction in the gills: Role of the RtxA13 toxin.</title>
        <authorList>
            <person name="Callol A."/>
            <person name="Pajuelo D."/>
            <person name="Ebbesson L."/>
            <person name="Teles M."/>
            <person name="MacKenzie S."/>
            <person name="Amaro C."/>
        </authorList>
    </citation>
    <scope>NUCLEOTIDE SEQUENCE</scope>
</reference>